<reference evidence="2 3" key="1">
    <citation type="submission" date="2017-11" db="EMBL/GenBank/DDBJ databases">
        <title>Draft genome of actinobacteria isolated from guarana (Paullinia cupana (Mart.) Ducke.</title>
        <authorList>
            <person name="Siqueira K.A."/>
            <person name="Liotti R.G."/>
            <person name="Mendes T.A.O."/>
            <person name="Soares M.A."/>
        </authorList>
    </citation>
    <scope>NUCLEOTIDE SEQUENCE [LARGE SCALE GENOMIC DNA]</scope>
    <source>
        <strain evidence="2 3">193</strain>
    </source>
</reference>
<gene>
    <name evidence="2" type="ORF">CTZ28_12685</name>
</gene>
<sequence>MKTDTAGRMTRAQQSAGRAAGYCWLEHPKGRRFCTRRPHADQQHIDHYRGRRASTDAQGTAWVE</sequence>
<keyword evidence="3" id="KW-1185">Reference proteome</keyword>
<feature type="region of interest" description="Disordered" evidence="1">
    <location>
        <begin position="37"/>
        <end position="64"/>
    </location>
</feature>
<evidence type="ECO:0000313" key="2">
    <source>
        <dbReference type="EMBL" id="RMB85637.1"/>
    </source>
</evidence>
<comment type="caution">
    <text evidence="2">The sequence shown here is derived from an EMBL/GenBank/DDBJ whole genome shotgun (WGS) entry which is preliminary data.</text>
</comment>
<dbReference type="AlphaFoldDB" id="A0A3M0I8R9"/>
<name>A0A3M0I8R9_9ACTN</name>
<evidence type="ECO:0000313" key="3">
    <source>
        <dbReference type="Proteomes" id="UP000270471"/>
    </source>
</evidence>
<feature type="compositionally biased region" description="Basic and acidic residues" evidence="1">
    <location>
        <begin position="38"/>
        <end position="48"/>
    </location>
</feature>
<dbReference type="RefSeq" id="WP_121889459.1">
    <property type="nucleotide sequence ID" value="NZ_JBNJMA010000002.1"/>
</dbReference>
<dbReference type="EMBL" id="PENI01000006">
    <property type="protein sequence ID" value="RMB85637.1"/>
    <property type="molecule type" value="Genomic_DNA"/>
</dbReference>
<evidence type="ECO:0000256" key="1">
    <source>
        <dbReference type="SAM" id="MobiDB-lite"/>
    </source>
</evidence>
<dbReference type="Proteomes" id="UP000270471">
    <property type="component" value="Unassembled WGS sequence"/>
</dbReference>
<protein>
    <submittedName>
        <fullName evidence="2">Uncharacterized protein</fullName>
    </submittedName>
</protein>
<dbReference type="OrthoDB" id="9928217at2"/>
<proteinExistence type="predicted"/>
<organism evidence="2 3">
    <name type="scientific">Streptomyces shenzhenensis</name>
    <dbReference type="NCBI Taxonomy" id="943815"/>
    <lineage>
        <taxon>Bacteria</taxon>
        <taxon>Bacillati</taxon>
        <taxon>Actinomycetota</taxon>
        <taxon>Actinomycetes</taxon>
        <taxon>Kitasatosporales</taxon>
        <taxon>Streptomycetaceae</taxon>
        <taxon>Streptomyces</taxon>
    </lineage>
</organism>
<accession>A0A3M0I8R9</accession>